<organism evidence="1 2">
    <name type="scientific">Streptomyces tsukubensis</name>
    <dbReference type="NCBI Taxonomy" id="83656"/>
    <lineage>
        <taxon>Bacteria</taxon>
        <taxon>Bacillati</taxon>
        <taxon>Actinomycetota</taxon>
        <taxon>Actinomycetes</taxon>
        <taxon>Kitasatosporales</taxon>
        <taxon>Streptomycetaceae</taxon>
        <taxon>Streptomyces</taxon>
    </lineage>
</organism>
<sequence>MMKSAQDLTNTAILLRDEALEHAQLDPGEIAFVQIAATVALAQSNIELAAALRGLSQSRSSTSGE</sequence>
<dbReference type="EMBL" id="MVFC01000015">
    <property type="protein sequence ID" value="OON77298.1"/>
    <property type="molecule type" value="Genomic_DNA"/>
</dbReference>
<comment type="caution">
    <text evidence="1">The sequence shown here is derived from an EMBL/GenBank/DDBJ whole genome shotgun (WGS) entry which is preliminary data.</text>
</comment>
<reference evidence="1 2" key="1">
    <citation type="submission" date="2017-02" db="EMBL/GenBank/DDBJ databases">
        <title>Draft Genome Sequence of Streptomyces tsukubaensis F601, a Producer of the immunosuppressant tacrolimus FK506.</title>
        <authorList>
            <person name="Zong G."/>
            <person name="Zhong C."/>
            <person name="Fu J."/>
            <person name="Qin R."/>
            <person name="Cao G."/>
        </authorList>
    </citation>
    <scope>NUCLEOTIDE SEQUENCE [LARGE SCALE GENOMIC DNA]</scope>
    <source>
        <strain evidence="1 2">F601</strain>
    </source>
</reference>
<evidence type="ECO:0000313" key="2">
    <source>
        <dbReference type="Proteomes" id="UP000190539"/>
    </source>
</evidence>
<dbReference type="Proteomes" id="UP000190539">
    <property type="component" value="Unassembled WGS sequence"/>
</dbReference>
<dbReference type="RefSeq" id="WP_077969330.1">
    <property type="nucleotide sequence ID" value="NZ_CP045178.1"/>
</dbReference>
<accession>A0A1V4A6B1</accession>
<proteinExistence type="predicted"/>
<dbReference type="AlphaFoldDB" id="A0A1V4A6B1"/>
<gene>
    <name evidence="1" type="ORF">B1H18_18800</name>
</gene>
<protein>
    <submittedName>
        <fullName evidence="1">Uncharacterized protein</fullName>
    </submittedName>
</protein>
<evidence type="ECO:0000313" key="1">
    <source>
        <dbReference type="EMBL" id="OON77298.1"/>
    </source>
</evidence>
<name>A0A1V4A6B1_9ACTN</name>
<dbReference type="STRING" id="83656.B1H18_18800"/>
<keyword evidence="2" id="KW-1185">Reference proteome</keyword>